<dbReference type="SMART" id="SM00062">
    <property type="entry name" value="PBPb"/>
    <property type="match status" value="1"/>
</dbReference>
<organism evidence="4">
    <name type="scientific">Caldilineaceae bacterium SB0661_bin_32</name>
    <dbReference type="NCBI Taxonomy" id="2605255"/>
    <lineage>
        <taxon>Bacteria</taxon>
        <taxon>Bacillati</taxon>
        <taxon>Chloroflexota</taxon>
        <taxon>Caldilineae</taxon>
        <taxon>Caldilineales</taxon>
        <taxon>Caldilineaceae</taxon>
    </lineage>
</organism>
<comment type="caution">
    <text evidence="4">The sequence shown here is derived from an EMBL/GenBank/DDBJ whole genome shotgun (WGS) entry which is preliminary data.</text>
</comment>
<dbReference type="EMBL" id="VXMH01000048">
    <property type="protein sequence ID" value="MYC95215.1"/>
    <property type="molecule type" value="Genomic_DNA"/>
</dbReference>
<feature type="domain" description="Solute-binding protein family 3/N-terminal" evidence="3">
    <location>
        <begin position="51"/>
        <end position="292"/>
    </location>
</feature>
<evidence type="ECO:0000259" key="3">
    <source>
        <dbReference type="SMART" id="SM00062"/>
    </source>
</evidence>
<name>A0A6B1D786_9CHLR</name>
<evidence type="ECO:0000256" key="1">
    <source>
        <dbReference type="ARBA" id="ARBA00022729"/>
    </source>
</evidence>
<dbReference type="Pfam" id="PF00497">
    <property type="entry name" value="SBP_bac_3"/>
    <property type="match status" value="1"/>
</dbReference>
<evidence type="ECO:0000313" key="4">
    <source>
        <dbReference type="EMBL" id="MYC95215.1"/>
    </source>
</evidence>
<reference evidence="4" key="1">
    <citation type="submission" date="2019-09" db="EMBL/GenBank/DDBJ databases">
        <title>Characterisation of the sponge microbiome using genome-centric metagenomics.</title>
        <authorList>
            <person name="Engelberts J.P."/>
            <person name="Robbins S.J."/>
            <person name="De Goeij J.M."/>
            <person name="Aranda M."/>
            <person name="Bell S.C."/>
            <person name="Webster N.S."/>
        </authorList>
    </citation>
    <scope>NUCLEOTIDE SEQUENCE</scope>
    <source>
        <strain evidence="4">SB0661_bin_32</strain>
    </source>
</reference>
<dbReference type="SUPFAM" id="SSF53850">
    <property type="entry name" value="Periplasmic binding protein-like II"/>
    <property type="match status" value="1"/>
</dbReference>
<feature type="chain" id="PRO_5025686023" evidence="2">
    <location>
        <begin position="21"/>
        <end position="299"/>
    </location>
</feature>
<sequence>MKRLLSILLVAVLCSGACVAPVAPQGAPADDDGGASAAVNDLLGEIMARGTIRISTDPNYAPQSFLDESGNFVGFDVDVAKEISQRLGVEVEFVTPDWDLITAGNWGDQWDMSVGSMTITTARQKILAFASPPYYYTPAQFAAVEGSGIETLEDLNGATICVGVSTTYESWLMGDMEGLGLPAASFYVDSPPADVNILPLTVDNDCVQQIQAGRQEFQAFLTSNTVVEAAIAEGIAIHRVGKPVFSENLAAAFDKSASKDIASLVEKVSEIIGAMHDDGTLSSLSMAWFGEDLTSDPTK</sequence>
<evidence type="ECO:0000256" key="2">
    <source>
        <dbReference type="SAM" id="SignalP"/>
    </source>
</evidence>
<dbReference type="Gene3D" id="3.40.190.10">
    <property type="entry name" value="Periplasmic binding protein-like II"/>
    <property type="match status" value="2"/>
</dbReference>
<dbReference type="PANTHER" id="PTHR35936:SF19">
    <property type="entry name" value="AMINO-ACID-BINDING PROTEIN YXEM-RELATED"/>
    <property type="match status" value="1"/>
</dbReference>
<dbReference type="AlphaFoldDB" id="A0A6B1D786"/>
<dbReference type="PANTHER" id="PTHR35936">
    <property type="entry name" value="MEMBRANE-BOUND LYTIC MUREIN TRANSGLYCOSYLASE F"/>
    <property type="match status" value="1"/>
</dbReference>
<gene>
    <name evidence="4" type="ORF">F4X14_09605</name>
</gene>
<dbReference type="InterPro" id="IPR001638">
    <property type="entry name" value="Solute-binding_3/MltF_N"/>
</dbReference>
<feature type="signal peptide" evidence="2">
    <location>
        <begin position="1"/>
        <end position="20"/>
    </location>
</feature>
<protein>
    <submittedName>
        <fullName evidence="4">Transporter substrate-binding domain-containing protein</fullName>
    </submittedName>
</protein>
<proteinExistence type="predicted"/>
<keyword evidence="1 2" id="KW-0732">Signal</keyword>
<accession>A0A6B1D786</accession>